<keyword evidence="7 12" id="KW-1133">Transmembrane helix</keyword>
<geneLocation type="mitochondrion" evidence="13"/>
<dbReference type="InterPro" id="IPR035908">
    <property type="entry name" value="F0_ATP_A_sf"/>
</dbReference>
<dbReference type="PRINTS" id="PR00123">
    <property type="entry name" value="ATPASEA"/>
</dbReference>
<keyword evidence="8" id="KW-0406">Ion transport</keyword>
<keyword evidence="6" id="KW-0375">Hydrogen ion transport</keyword>
<evidence type="ECO:0000256" key="11">
    <source>
        <dbReference type="RuleBase" id="RU004450"/>
    </source>
</evidence>
<protein>
    <recommendedName>
        <fullName evidence="11">ATP synthase subunit a</fullName>
    </recommendedName>
</protein>
<evidence type="ECO:0000256" key="4">
    <source>
        <dbReference type="ARBA" id="ARBA00022547"/>
    </source>
</evidence>
<keyword evidence="5 12" id="KW-0812">Transmembrane</keyword>
<gene>
    <name evidence="13" type="primary">atp6</name>
</gene>
<dbReference type="Pfam" id="PF00119">
    <property type="entry name" value="ATP-synt_A"/>
    <property type="match status" value="1"/>
</dbReference>
<evidence type="ECO:0000313" key="13">
    <source>
        <dbReference type="EMBL" id="ACR55903.1"/>
    </source>
</evidence>
<keyword evidence="9 12" id="KW-0472">Membrane</keyword>
<feature type="transmembrane region" description="Helical" evidence="12">
    <location>
        <begin position="166"/>
        <end position="185"/>
    </location>
</feature>
<dbReference type="GO" id="GO:0005743">
    <property type="term" value="C:mitochondrial inner membrane"/>
    <property type="evidence" value="ECO:0007669"/>
    <property type="project" value="UniProtKB-SubCell"/>
</dbReference>
<name>C7BG55_9ANNE</name>
<feature type="transmembrane region" description="Helical" evidence="12">
    <location>
        <begin position="206"/>
        <end position="228"/>
    </location>
</feature>
<evidence type="ECO:0000256" key="10">
    <source>
        <dbReference type="ARBA" id="ARBA00023310"/>
    </source>
</evidence>
<keyword evidence="3" id="KW-0813">Transport</keyword>
<evidence type="ECO:0000256" key="6">
    <source>
        <dbReference type="ARBA" id="ARBA00022781"/>
    </source>
</evidence>
<dbReference type="GO" id="GO:0045259">
    <property type="term" value="C:proton-transporting ATP synthase complex"/>
    <property type="evidence" value="ECO:0007669"/>
    <property type="project" value="UniProtKB-KW"/>
</dbReference>
<accession>C7BG55</accession>
<evidence type="ECO:0000256" key="1">
    <source>
        <dbReference type="ARBA" id="ARBA00004141"/>
    </source>
</evidence>
<feature type="transmembrane region" description="Helical" evidence="12">
    <location>
        <begin position="77"/>
        <end position="98"/>
    </location>
</feature>
<dbReference type="CDD" id="cd00310">
    <property type="entry name" value="ATP-synt_Fo_a_6"/>
    <property type="match status" value="1"/>
</dbReference>
<sequence>MMANIFSSFDLYMYSYTSVTNFLHPLILMMMIIWMLSFNLFKLKLIKFNKFLMMLMNKMMEIIKTSKSKNMKMHPSLIILLFIMIMTINMMGLMPYYMSMSTHLNFSLCVSFTMWLLIIMSSISHNVKSFMAKMLPLSTPMAISPFLSLIELISNMISPLTLSIRLMANMTAGHIMLNLMSGMILNNLMQMNNMVITLMFLQSFYFIFEIMVSLIQSYIFCLLLSLYISNHTV</sequence>
<dbReference type="PROSITE" id="PS00449">
    <property type="entry name" value="ATPASE_A"/>
    <property type="match status" value="1"/>
</dbReference>
<reference evidence="13" key="1">
    <citation type="journal article" date="2009" name="BMC Evol. Biol.">
        <title>On the phylogenetic position of Myzostomida: can 77 genes get it wrong?</title>
        <authorList>
            <person name="Bleidorn C."/>
            <person name="Podsiadlowski L."/>
            <person name="Zhong M."/>
            <person name="Eeckhaut I."/>
            <person name="Hartmann S."/>
            <person name="Halanych K.M."/>
            <person name="Tiedemann R."/>
        </authorList>
    </citation>
    <scope>NUCLEOTIDE SEQUENCE</scope>
</reference>
<dbReference type="EMBL" id="FJ975144">
    <property type="protein sequence ID" value="ACR55903.1"/>
    <property type="molecule type" value="Genomic_DNA"/>
</dbReference>
<evidence type="ECO:0000256" key="9">
    <source>
        <dbReference type="ARBA" id="ARBA00023136"/>
    </source>
</evidence>
<dbReference type="PANTHER" id="PTHR11410:SF0">
    <property type="entry name" value="ATP SYNTHASE SUBUNIT A"/>
    <property type="match status" value="1"/>
</dbReference>
<dbReference type="PANTHER" id="PTHR11410">
    <property type="entry name" value="ATP SYNTHASE SUBUNIT A"/>
    <property type="match status" value="1"/>
</dbReference>
<feature type="transmembrane region" description="Helical" evidence="12">
    <location>
        <begin position="104"/>
        <end position="123"/>
    </location>
</feature>
<reference evidence="13" key="2">
    <citation type="submission" date="2009-04" db="EMBL/GenBank/DDBJ databases">
        <title>Two group II introns and their evolutionary origins in Endomyzostoma (Myzostomida) mitochondrial genome.</title>
        <authorList>
            <person name="Zhong M."/>
            <person name="Bleidorn C."/>
            <person name="Halanych K.M."/>
        </authorList>
    </citation>
    <scope>NUCLEOTIDE SEQUENCE</scope>
</reference>
<dbReference type="NCBIfam" id="TIGR01131">
    <property type="entry name" value="ATP_synt_6_or_A"/>
    <property type="match status" value="1"/>
</dbReference>
<comment type="subcellular location">
    <subcellularLocation>
        <location evidence="1">Membrane</location>
        <topology evidence="1">Multi-pass membrane protein</topology>
    </subcellularLocation>
    <subcellularLocation>
        <location evidence="11">Mitochondrion inner membrane</location>
        <topology evidence="11">Multi-pass membrane protein</topology>
    </subcellularLocation>
</comment>
<feature type="transmembrane region" description="Helical" evidence="12">
    <location>
        <begin position="22"/>
        <end position="41"/>
    </location>
</feature>
<dbReference type="InterPro" id="IPR045083">
    <property type="entry name" value="ATP_synth_F0_asu_bact/mt"/>
</dbReference>
<keyword evidence="13" id="KW-0496">Mitochondrion</keyword>
<evidence type="ECO:0000256" key="12">
    <source>
        <dbReference type="SAM" id="Phobius"/>
    </source>
</evidence>
<evidence type="ECO:0000256" key="5">
    <source>
        <dbReference type="ARBA" id="ARBA00022692"/>
    </source>
</evidence>
<dbReference type="InterPro" id="IPR000568">
    <property type="entry name" value="ATP_synth_F0_asu"/>
</dbReference>
<evidence type="ECO:0000256" key="2">
    <source>
        <dbReference type="ARBA" id="ARBA00006810"/>
    </source>
</evidence>
<dbReference type="AlphaFoldDB" id="C7BG55"/>
<keyword evidence="10" id="KW-0066">ATP synthesis</keyword>
<dbReference type="InterPro" id="IPR023011">
    <property type="entry name" value="ATP_synth_F0_asu_AS"/>
</dbReference>
<comment type="similarity">
    <text evidence="2">Belongs to the ATPase A chain family.</text>
</comment>
<organism evidence="13">
    <name type="scientific">Endomyzostoma sp. MZ-2009</name>
    <dbReference type="NCBI Taxonomy" id="644517"/>
    <lineage>
        <taxon>Eukaryota</taxon>
        <taxon>Metazoa</taxon>
        <taxon>Spiralia</taxon>
        <taxon>Lophotrochozoa</taxon>
        <taxon>Annelida</taxon>
        <taxon>Myzostomida</taxon>
        <taxon>Endomyzostomatidae</taxon>
        <taxon>Endomyzostoma</taxon>
    </lineage>
</organism>
<evidence type="ECO:0000256" key="7">
    <source>
        <dbReference type="ARBA" id="ARBA00022989"/>
    </source>
</evidence>
<dbReference type="GO" id="GO:0046933">
    <property type="term" value="F:proton-transporting ATP synthase activity, rotational mechanism"/>
    <property type="evidence" value="ECO:0007669"/>
    <property type="project" value="TreeGrafter"/>
</dbReference>
<dbReference type="SUPFAM" id="SSF81336">
    <property type="entry name" value="F1F0 ATP synthase subunit A"/>
    <property type="match status" value="1"/>
</dbReference>
<proteinExistence type="inferred from homology"/>
<evidence type="ECO:0000256" key="3">
    <source>
        <dbReference type="ARBA" id="ARBA00022448"/>
    </source>
</evidence>
<keyword evidence="4" id="KW-0138">CF(0)</keyword>
<evidence type="ECO:0000256" key="8">
    <source>
        <dbReference type="ARBA" id="ARBA00023065"/>
    </source>
</evidence>
<dbReference type="Gene3D" id="1.20.120.220">
    <property type="entry name" value="ATP synthase, F0 complex, subunit A"/>
    <property type="match status" value="1"/>
</dbReference>